<sequence length="88" mass="9095">MHEHQPLRVAFAAATAAALTGDLLTGLKRDDKTDLPAAPNGENGFDGLVTVLKGSASGMTTSDTTAYGPIHLGLSTGHDLRLSMIMFG</sequence>
<dbReference type="KEGG" id="scad:DN051_43775"/>
<reference evidence="2" key="1">
    <citation type="submission" date="2018-06" db="EMBL/GenBank/DDBJ databases">
        <authorList>
            <person name="Li K."/>
        </authorList>
    </citation>
    <scope>NUCLEOTIDE SEQUENCE [LARGE SCALE GENOMIC DNA]</scope>
    <source>
        <strain evidence="2">ZFG47</strain>
        <plasmid evidence="2">unnamed1</plasmid>
    </source>
</reference>
<proteinExistence type="predicted"/>
<organism evidence="1 2">
    <name type="scientific">Streptomyces cadmiisoli</name>
    <dbReference type="NCBI Taxonomy" id="2184053"/>
    <lineage>
        <taxon>Bacteria</taxon>
        <taxon>Bacillati</taxon>
        <taxon>Actinomycetota</taxon>
        <taxon>Actinomycetes</taxon>
        <taxon>Kitasatosporales</taxon>
        <taxon>Streptomycetaceae</taxon>
        <taxon>Streptomyces</taxon>
        <taxon>Streptomyces aurantiacus group</taxon>
    </lineage>
</organism>
<evidence type="ECO:0000313" key="1">
    <source>
        <dbReference type="EMBL" id="AWW43473.1"/>
    </source>
</evidence>
<keyword evidence="2" id="KW-1185">Reference proteome</keyword>
<dbReference type="EMBL" id="CP030074">
    <property type="protein sequence ID" value="AWW43473.1"/>
    <property type="molecule type" value="Genomic_DNA"/>
</dbReference>
<dbReference type="Proteomes" id="UP000249616">
    <property type="component" value="Plasmid unnamed1"/>
</dbReference>
<geneLocation type="plasmid" evidence="1 2">
    <name>unnamed1</name>
</geneLocation>
<evidence type="ECO:0000313" key="2">
    <source>
        <dbReference type="Proteomes" id="UP000249616"/>
    </source>
</evidence>
<gene>
    <name evidence="1" type="ORF">DN051_43775</name>
</gene>
<name>A0A2Z4JFK8_9ACTN</name>
<dbReference type="RefSeq" id="WP_112443272.1">
    <property type="nucleotide sequence ID" value="NZ_CP030074.1"/>
</dbReference>
<accession>A0A2Z4JFK8</accession>
<protein>
    <submittedName>
        <fullName evidence="1">Uncharacterized protein</fullName>
    </submittedName>
</protein>
<keyword evidence="1" id="KW-0614">Plasmid</keyword>
<dbReference type="AlphaFoldDB" id="A0A2Z4JFK8"/>